<dbReference type="InterPro" id="IPR039420">
    <property type="entry name" value="WalR-like"/>
</dbReference>
<evidence type="ECO:0000313" key="3">
    <source>
        <dbReference type="EMBL" id="WLQ33282.1"/>
    </source>
</evidence>
<dbReference type="SUPFAM" id="SSF52540">
    <property type="entry name" value="P-loop containing nucleoside triphosphate hydrolases"/>
    <property type="match status" value="1"/>
</dbReference>
<dbReference type="SMART" id="SM00421">
    <property type="entry name" value="HTH_LUXR"/>
    <property type="match status" value="1"/>
</dbReference>
<dbReference type="RefSeq" id="WP_306052848.1">
    <property type="nucleotide sequence ID" value="NZ_CP120997.1"/>
</dbReference>
<dbReference type="PROSITE" id="PS50043">
    <property type="entry name" value="HTH_LUXR_2"/>
    <property type="match status" value="1"/>
</dbReference>
<gene>
    <name evidence="3" type="ORF">P8A18_07365</name>
</gene>
<feature type="domain" description="HTH luxR-type" evidence="2">
    <location>
        <begin position="940"/>
        <end position="1005"/>
    </location>
</feature>
<evidence type="ECO:0000256" key="1">
    <source>
        <dbReference type="ARBA" id="ARBA00023125"/>
    </source>
</evidence>
<name>A0ABY9HGS8_9ACTN</name>
<dbReference type="PRINTS" id="PR00038">
    <property type="entry name" value="HTHLUXR"/>
</dbReference>
<dbReference type="EMBL" id="CP120997">
    <property type="protein sequence ID" value="WLQ33282.1"/>
    <property type="molecule type" value="Genomic_DNA"/>
</dbReference>
<dbReference type="InterPro" id="IPR036388">
    <property type="entry name" value="WH-like_DNA-bd_sf"/>
</dbReference>
<keyword evidence="4" id="KW-1185">Reference proteome</keyword>
<sequence>MTPPTTVHSPPRLYGRGAELAVLDTLLTRLRQGDGGALVLTAPPGTGLTALLDRTAAAHRERHTGPVLWATAAPAEQWLPHSGLHALLCSAPGPLPLDPDRVLRDGLPPAALLALLRRLGAERPLLVCVDDAHAWDPGSRAALAFAARRLGPRSRVAAVIGAGDGAGFAGLPALRLGPLGDEAASALLDRLTEAAGTDRADPVVRGELLREAAGNPRLLAGLTARLTPAQLAGRTPLPHPLPGGDDVLAAHAARLGHLPAATRTLLLIAAAAHAHEPEGAGADLDLVRRAALAAAVRPAALDLALLAPGGTAGALQRAGDRVHFSHPLLRRALLHRAPPHHRRAVHDLLAGLLTGGGRGPEPGAGGVVTGSCGLDPVEGSVVSGPCGLDPVAGPVVTGPSCLDPVAGPVPTGLCGLDPVAGPVVTGSSCSDPVNGPVPTGPCGSAPLAALVQRACAATGPDAPLADALEAAAAPRPHAERAAALARAAGLTPGEALRAARFAAAADHTRLAGDPGRARALLARAGAHPAAHHVRGLLALRDGPAPDAHEALLTAAALLAPSQPGRALDALLGAAEAAWAAGDALGYLDALTRIPADVPDRALAQYRDGMCAVLRGRIGEGHALLRRLLGSAARSQDPAALLRSGAAGLVLGDLDAACRAGVRALAAVRASGADALLPQALEHLAYAELRAGRHARARAHALDGLRAARRCGQPNAAAHLHAVLALAASVEGGARECAAHADAALAGAAPHGLVQAATLATWAQARADLAAGRSAEAATRLDPLVRPGPGRGHFATRMLAVPCYVEASVRAGRARRGRAVDPVADAVGEFAVWATRTTDPQVPAQLARCRALLAPPGEVAGRYEEALAHHDRAGGDFEHARTRLLFGSWLRRRRRTREAREPLRDALVAFERCGARAWADRTSGELRAAGESVEAPDPARGADPLAALTPQQQRIARCVGEGATNREVALRLSVSTRTVDHHLRNVFAALGVRSRTELARLLDGRR</sequence>
<reference evidence="3 4" key="1">
    <citation type="submission" date="2023-03" db="EMBL/GenBank/DDBJ databases">
        <title>Isolation and description of six Streptomyces strains from soil environments, able to metabolize different microbial glucans.</title>
        <authorList>
            <person name="Widen T."/>
            <person name="Larsbrink J."/>
        </authorList>
    </citation>
    <scope>NUCLEOTIDE SEQUENCE [LARGE SCALE GENOMIC DNA]</scope>
    <source>
        <strain evidence="3 4">Mut1</strain>
    </source>
</reference>
<dbReference type="PANTHER" id="PTHR43214:SF42">
    <property type="entry name" value="TRANSCRIPTIONAL REGULATORY PROTEIN DESR"/>
    <property type="match status" value="1"/>
</dbReference>
<protein>
    <submittedName>
        <fullName evidence="3">AAA family ATPase</fullName>
    </submittedName>
</protein>
<dbReference type="PANTHER" id="PTHR43214">
    <property type="entry name" value="TWO-COMPONENT RESPONSE REGULATOR"/>
    <property type="match status" value="1"/>
</dbReference>
<evidence type="ECO:0000313" key="4">
    <source>
        <dbReference type="Proteomes" id="UP001239522"/>
    </source>
</evidence>
<organism evidence="3 4">
    <name type="scientific">Streptomyces castrisilvae</name>
    <dbReference type="NCBI Taxonomy" id="3033811"/>
    <lineage>
        <taxon>Bacteria</taxon>
        <taxon>Bacillati</taxon>
        <taxon>Actinomycetota</taxon>
        <taxon>Actinomycetes</taxon>
        <taxon>Kitasatosporales</taxon>
        <taxon>Streptomycetaceae</taxon>
        <taxon>Streptomyces</taxon>
    </lineage>
</organism>
<keyword evidence="1" id="KW-0238">DNA-binding</keyword>
<dbReference type="Pfam" id="PF00196">
    <property type="entry name" value="GerE"/>
    <property type="match status" value="1"/>
</dbReference>
<dbReference type="Proteomes" id="UP001239522">
    <property type="component" value="Chromosome"/>
</dbReference>
<evidence type="ECO:0000259" key="2">
    <source>
        <dbReference type="PROSITE" id="PS50043"/>
    </source>
</evidence>
<accession>A0ABY9HGS8</accession>
<dbReference type="SUPFAM" id="SSF46894">
    <property type="entry name" value="C-terminal effector domain of the bipartite response regulators"/>
    <property type="match status" value="1"/>
</dbReference>
<proteinExistence type="predicted"/>
<dbReference type="CDD" id="cd06170">
    <property type="entry name" value="LuxR_C_like"/>
    <property type="match status" value="1"/>
</dbReference>
<dbReference type="InterPro" id="IPR041664">
    <property type="entry name" value="AAA_16"/>
</dbReference>
<dbReference type="InterPro" id="IPR000792">
    <property type="entry name" value="Tscrpt_reg_LuxR_C"/>
</dbReference>
<dbReference type="Gene3D" id="1.10.10.10">
    <property type="entry name" value="Winged helix-like DNA-binding domain superfamily/Winged helix DNA-binding domain"/>
    <property type="match status" value="1"/>
</dbReference>
<dbReference type="InterPro" id="IPR016032">
    <property type="entry name" value="Sig_transdc_resp-reg_C-effctor"/>
</dbReference>
<dbReference type="InterPro" id="IPR027417">
    <property type="entry name" value="P-loop_NTPase"/>
</dbReference>
<dbReference type="Pfam" id="PF13191">
    <property type="entry name" value="AAA_16"/>
    <property type="match status" value="1"/>
</dbReference>